<proteinExistence type="predicted"/>
<keyword evidence="5" id="KW-1185">Reference proteome</keyword>
<dbReference type="PANTHER" id="PTHR34293">
    <property type="entry name" value="HTH-TYPE TRANSCRIPTIONAL REGULATOR TRMBL2"/>
    <property type="match status" value="1"/>
</dbReference>
<dbReference type="InterPro" id="IPR002831">
    <property type="entry name" value="Tscrpt_reg_TrmB_N"/>
</dbReference>
<dbReference type="SUPFAM" id="SSF46785">
    <property type="entry name" value="Winged helix' DNA-binding domain"/>
    <property type="match status" value="1"/>
</dbReference>
<dbReference type="KEGG" id="hara:AArcS_0035"/>
<dbReference type="Proteomes" id="UP000663586">
    <property type="component" value="Chromosome"/>
</dbReference>
<dbReference type="InterPro" id="IPR055859">
    <property type="entry name" value="DUF7436"/>
</dbReference>
<gene>
    <name evidence="4" type="ORF">AArcS_0035</name>
</gene>
<dbReference type="Pfam" id="PF24217">
    <property type="entry name" value="DUF7436"/>
    <property type="match status" value="1"/>
</dbReference>
<feature type="domain" description="DUF7436" evidence="3">
    <location>
        <begin position="119"/>
        <end position="259"/>
    </location>
</feature>
<organism evidence="4 5">
    <name type="scientific">Natranaeroarchaeum sulfidigenes</name>
    <dbReference type="NCBI Taxonomy" id="2784880"/>
    <lineage>
        <taxon>Archaea</taxon>
        <taxon>Methanobacteriati</taxon>
        <taxon>Methanobacteriota</taxon>
        <taxon>Stenosarchaea group</taxon>
        <taxon>Halobacteria</taxon>
        <taxon>Halobacteriales</taxon>
        <taxon>Natronoarchaeaceae</taxon>
        <taxon>Natranaeroarchaeum</taxon>
    </lineage>
</organism>
<sequence>MGEHVAEKLADLGLSNYEAQAFQALIEKGPMTADEVAAAAELPKGRIYDVLNSLSKRSVVRHDDSRPRTYVPASPEHAVSQLLDARLEDLDERRRRFETTAEELETAIRSQETDRPTQSFATSAFRHEDAIELLDERLGTATECVSIAAGTIDEGPETRDTLTERLRSLLHDGITVKLLVHEHTELEYDTELADAGLAIRRSPVVPDQRFILIDGEEVCLEVVHPITPNELLSVVDFRSDQVATELVDTFDELWADATPAEP</sequence>
<dbReference type="InterPro" id="IPR036390">
    <property type="entry name" value="WH_DNA-bd_sf"/>
</dbReference>
<evidence type="ECO:0000313" key="4">
    <source>
        <dbReference type="EMBL" id="QSG01277.1"/>
    </source>
</evidence>
<evidence type="ECO:0000259" key="3">
    <source>
        <dbReference type="Pfam" id="PF24217"/>
    </source>
</evidence>
<evidence type="ECO:0000259" key="2">
    <source>
        <dbReference type="Pfam" id="PF01978"/>
    </source>
</evidence>
<dbReference type="Gene3D" id="1.10.10.10">
    <property type="entry name" value="Winged helix-like DNA-binding domain superfamily/Winged helix DNA-binding domain"/>
    <property type="match status" value="1"/>
</dbReference>
<evidence type="ECO:0000313" key="5">
    <source>
        <dbReference type="Proteomes" id="UP000663586"/>
    </source>
</evidence>
<name>A0A897ML31_9EURY</name>
<feature type="domain" description="Transcription regulator TrmB N-terminal" evidence="2">
    <location>
        <begin position="9"/>
        <end position="76"/>
    </location>
</feature>
<dbReference type="EMBL" id="CP064786">
    <property type="protein sequence ID" value="QSG01277.1"/>
    <property type="molecule type" value="Genomic_DNA"/>
</dbReference>
<dbReference type="RefSeq" id="WP_238478412.1">
    <property type="nucleotide sequence ID" value="NZ_CP064786.1"/>
</dbReference>
<dbReference type="AlphaFoldDB" id="A0A897ML31"/>
<dbReference type="PANTHER" id="PTHR34293:SF1">
    <property type="entry name" value="HTH-TYPE TRANSCRIPTIONAL REGULATOR TRMBL2"/>
    <property type="match status" value="1"/>
</dbReference>
<keyword evidence="1" id="KW-0175">Coiled coil</keyword>
<reference evidence="4" key="1">
    <citation type="submission" date="2020-11" db="EMBL/GenBank/DDBJ databases">
        <title>Carbohydrate-dependent, anaerobic sulfur respiration: A novel catabolism in halophilic archaea.</title>
        <authorList>
            <person name="Sorokin D.Y."/>
            <person name="Messina E."/>
            <person name="Smedile F."/>
            <person name="La Cono V."/>
            <person name="Hallsworth J.E."/>
            <person name="Yakimov M.M."/>
        </authorList>
    </citation>
    <scope>NUCLEOTIDE SEQUENCE</scope>
    <source>
        <strain evidence="4">AArc-S</strain>
    </source>
</reference>
<accession>A0A897ML31</accession>
<evidence type="ECO:0000256" key="1">
    <source>
        <dbReference type="SAM" id="Coils"/>
    </source>
</evidence>
<dbReference type="Pfam" id="PF01978">
    <property type="entry name" value="TrmB"/>
    <property type="match status" value="1"/>
</dbReference>
<dbReference type="GeneID" id="70683422"/>
<dbReference type="InterPro" id="IPR051797">
    <property type="entry name" value="TrmB-like"/>
</dbReference>
<protein>
    <submittedName>
        <fullName evidence="4">Sugar-specific transcriptional regulator TrmB</fullName>
    </submittedName>
</protein>
<dbReference type="InterPro" id="IPR036388">
    <property type="entry name" value="WH-like_DNA-bd_sf"/>
</dbReference>
<feature type="coiled-coil region" evidence="1">
    <location>
        <begin position="87"/>
        <end position="114"/>
    </location>
</feature>